<comment type="subcellular location">
    <subcellularLocation>
        <location evidence="1">Cell membrane</location>
        <topology evidence="1">Multi-pass membrane protein</topology>
    </subcellularLocation>
</comment>
<organism evidence="7 8">
    <name type="scientific">Pseudomonas chlororaphis</name>
    <dbReference type="NCBI Taxonomy" id="587753"/>
    <lineage>
        <taxon>Bacteria</taxon>
        <taxon>Pseudomonadati</taxon>
        <taxon>Pseudomonadota</taxon>
        <taxon>Gammaproteobacteria</taxon>
        <taxon>Pseudomonadales</taxon>
        <taxon>Pseudomonadaceae</taxon>
        <taxon>Pseudomonas</taxon>
    </lineage>
</organism>
<evidence type="ECO:0000256" key="3">
    <source>
        <dbReference type="ARBA" id="ARBA00022692"/>
    </source>
</evidence>
<dbReference type="OrthoDB" id="9804822at2"/>
<dbReference type="GO" id="GO:0015171">
    <property type="term" value="F:amino acid transmembrane transporter activity"/>
    <property type="evidence" value="ECO:0007669"/>
    <property type="project" value="TreeGrafter"/>
</dbReference>
<feature type="transmembrane region" description="Helical" evidence="6">
    <location>
        <begin position="190"/>
        <end position="207"/>
    </location>
</feature>
<evidence type="ECO:0000256" key="6">
    <source>
        <dbReference type="SAM" id="Phobius"/>
    </source>
</evidence>
<feature type="transmembrane region" description="Helical" evidence="6">
    <location>
        <begin position="38"/>
        <end position="63"/>
    </location>
</feature>
<keyword evidence="3 6" id="KW-0812">Transmembrane</keyword>
<proteinExistence type="predicted"/>
<comment type="caution">
    <text evidence="7">The sequence shown here is derived from an EMBL/GenBank/DDBJ whole genome shotgun (WGS) entry which is preliminary data.</text>
</comment>
<dbReference type="AlphaFoldDB" id="A0A0A6DHE3"/>
<evidence type="ECO:0000256" key="5">
    <source>
        <dbReference type="ARBA" id="ARBA00023136"/>
    </source>
</evidence>
<keyword evidence="5 6" id="KW-0472">Membrane</keyword>
<keyword evidence="4 6" id="KW-1133">Transmembrane helix</keyword>
<evidence type="ECO:0000256" key="2">
    <source>
        <dbReference type="ARBA" id="ARBA00022475"/>
    </source>
</evidence>
<dbReference type="PIRSF" id="PIRSF006324">
    <property type="entry name" value="LeuE"/>
    <property type="match status" value="1"/>
</dbReference>
<dbReference type="PATRIC" id="fig|587753.9.peg.2389"/>
<dbReference type="GO" id="GO:0005886">
    <property type="term" value="C:plasma membrane"/>
    <property type="evidence" value="ECO:0007669"/>
    <property type="project" value="UniProtKB-SubCell"/>
</dbReference>
<evidence type="ECO:0000256" key="1">
    <source>
        <dbReference type="ARBA" id="ARBA00004651"/>
    </source>
</evidence>
<evidence type="ECO:0000256" key="4">
    <source>
        <dbReference type="ARBA" id="ARBA00022989"/>
    </source>
</evidence>
<dbReference type="PANTHER" id="PTHR30086:SF20">
    <property type="entry name" value="ARGININE EXPORTER PROTEIN ARGO-RELATED"/>
    <property type="match status" value="1"/>
</dbReference>
<dbReference type="PANTHER" id="PTHR30086">
    <property type="entry name" value="ARGININE EXPORTER PROTEIN ARGO"/>
    <property type="match status" value="1"/>
</dbReference>
<protein>
    <submittedName>
        <fullName evidence="7">Lysine transporter LysE</fullName>
    </submittedName>
</protein>
<dbReference type="InterPro" id="IPR001123">
    <property type="entry name" value="LeuE-type"/>
</dbReference>
<evidence type="ECO:0000313" key="8">
    <source>
        <dbReference type="Proteomes" id="UP000030564"/>
    </source>
</evidence>
<accession>A0A0A6DHE3</accession>
<feature type="transmembrane region" description="Helical" evidence="6">
    <location>
        <begin position="145"/>
        <end position="169"/>
    </location>
</feature>
<feature type="transmembrane region" description="Helical" evidence="6">
    <location>
        <begin position="6"/>
        <end position="26"/>
    </location>
</feature>
<feature type="transmembrane region" description="Helical" evidence="6">
    <location>
        <begin position="75"/>
        <end position="97"/>
    </location>
</feature>
<sequence>MASLWLFFLALAVVYLLPGPDMILLLQTGARQGRGAALATAIGLGVARGCHVALAALGLAALFKAAPWTFEAVRLAGAAYLLWIGIQCLRSTLLPNLNAGEPGNSHGQWREAIRRGLLTNLLNPKALLFCSVLLPQFIVNDGAPVLSQFAVLGMLLVGVGLLFDSAYALTGAALGHWLQHSPTAQRVQQWLFGSLLIGFAVRLTFVQQA</sequence>
<dbReference type="Pfam" id="PF01810">
    <property type="entry name" value="LysE"/>
    <property type="match status" value="1"/>
</dbReference>
<reference evidence="7 8" key="1">
    <citation type="submission" date="2014-10" db="EMBL/GenBank/DDBJ databases">
        <title>Draft genome sequence of Pseudomonas chlororaphis EA105.</title>
        <authorList>
            <person name="McCully L.M."/>
            <person name="Bitzer A.S."/>
            <person name="Spence C."/>
            <person name="Bais H."/>
            <person name="Silby M.W."/>
        </authorList>
    </citation>
    <scope>NUCLEOTIDE SEQUENCE [LARGE SCALE GENOMIC DNA]</scope>
    <source>
        <strain evidence="7 8">EA105</strain>
    </source>
</reference>
<keyword evidence="2" id="KW-1003">Cell membrane</keyword>
<evidence type="ECO:0000313" key="7">
    <source>
        <dbReference type="EMBL" id="KHA74615.1"/>
    </source>
</evidence>
<feature type="transmembrane region" description="Helical" evidence="6">
    <location>
        <begin position="117"/>
        <end position="139"/>
    </location>
</feature>
<name>A0A0A6DHE3_9PSED</name>
<gene>
    <name evidence="7" type="ORF">NZ35_05960</name>
</gene>
<dbReference type="EMBL" id="JSFK01000002">
    <property type="protein sequence ID" value="KHA74615.1"/>
    <property type="molecule type" value="Genomic_DNA"/>
</dbReference>
<dbReference type="Proteomes" id="UP000030564">
    <property type="component" value="Unassembled WGS sequence"/>
</dbReference>